<dbReference type="PANTHER" id="PTHR19229:SF36">
    <property type="entry name" value="ATP-BINDING CASSETTE SUB-FAMILY A MEMBER 2"/>
    <property type="match status" value="1"/>
</dbReference>
<keyword evidence="6" id="KW-1185">Reference proteome</keyword>
<protein>
    <submittedName>
        <fullName evidence="5">Retinal-specific ATP-binding cassette transporter isoform X2</fullName>
    </submittedName>
</protein>
<dbReference type="InterPro" id="IPR027417">
    <property type="entry name" value="P-loop_NTPase"/>
</dbReference>
<sequence length="165" mass="18503">MKKEEVHPAETTTEPPVQNSSSSFRTCKHQEKRERMERERREKREEEVLNSHEEERQAEHTGNPLFEAEPEGLEVGVCVKELVKVYPGSSRPAVNALSLNFYEGQITSFLGHNGAGKTTTLSILTGLLPPTSGTAFISGKDIRSDMDEIRQSLGVCPQYNILFNQ</sequence>
<dbReference type="AlphaFoldDB" id="A0AAD5FV85"/>
<keyword evidence="2" id="KW-0677">Repeat</keyword>
<name>A0AAD5FV85_SILAS</name>
<dbReference type="GO" id="GO:0016887">
    <property type="term" value="F:ATP hydrolysis activity"/>
    <property type="evidence" value="ECO:0007669"/>
    <property type="project" value="InterPro"/>
</dbReference>
<dbReference type="Gene3D" id="3.40.50.300">
    <property type="entry name" value="P-loop containing nucleotide triphosphate hydrolases"/>
    <property type="match status" value="1"/>
</dbReference>
<evidence type="ECO:0000256" key="2">
    <source>
        <dbReference type="ARBA" id="ARBA00022737"/>
    </source>
</evidence>
<proteinExistence type="predicted"/>
<evidence type="ECO:0000313" key="5">
    <source>
        <dbReference type="EMBL" id="KAI5629082.1"/>
    </source>
</evidence>
<evidence type="ECO:0000259" key="4">
    <source>
        <dbReference type="Pfam" id="PF00005"/>
    </source>
</evidence>
<comment type="caution">
    <text evidence="5">The sequence shown here is derived from an EMBL/GenBank/DDBJ whole genome shotgun (WGS) entry which is preliminary data.</text>
</comment>
<keyword evidence="5" id="KW-0067">ATP-binding</keyword>
<organism evidence="5 6">
    <name type="scientific">Silurus asotus</name>
    <name type="common">Amur catfish</name>
    <name type="synonym">Parasilurus asotus</name>
    <dbReference type="NCBI Taxonomy" id="30991"/>
    <lineage>
        <taxon>Eukaryota</taxon>
        <taxon>Metazoa</taxon>
        <taxon>Chordata</taxon>
        <taxon>Craniata</taxon>
        <taxon>Vertebrata</taxon>
        <taxon>Euteleostomi</taxon>
        <taxon>Actinopterygii</taxon>
        <taxon>Neopterygii</taxon>
        <taxon>Teleostei</taxon>
        <taxon>Ostariophysi</taxon>
        <taxon>Siluriformes</taxon>
        <taxon>Siluridae</taxon>
        <taxon>Silurus</taxon>
    </lineage>
</organism>
<dbReference type="GO" id="GO:0140359">
    <property type="term" value="F:ABC-type transporter activity"/>
    <property type="evidence" value="ECO:0007669"/>
    <property type="project" value="InterPro"/>
</dbReference>
<keyword evidence="1" id="KW-0813">Transport</keyword>
<dbReference type="GO" id="GO:0005319">
    <property type="term" value="F:lipid transporter activity"/>
    <property type="evidence" value="ECO:0007669"/>
    <property type="project" value="TreeGrafter"/>
</dbReference>
<dbReference type="Proteomes" id="UP001205998">
    <property type="component" value="Unassembled WGS sequence"/>
</dbReference>
<evidence type="ECO:0000256" key="3">
    <source>
        <dbReference type="SAM" id="MobiDB-lite"/>
    </source>
</evidence>
<evidence type="ECO:0000256" key="1">
    <source>
        <dbReference type="ARBA" id="ARBA00022448"/>
    </source>
</evidence>
<dbReference type="GO" id="GO:0016020">
    <property type="term" value="C:membrane"/>
    <property type="evidence" value="ECO:0007669"/>
    <property type="project" value="InterPro"/>
</dbReference>
<dbReference type="PANTHER" id="PTHR19229">
    <property type="entry name" value="ATP-BINDING CASSETTE TRANSPORTER SUBFAMILY A ABCA"/>
    <property type="match status" value="1"/>
</dbReference>
<reference evidence="5" key="1">
    <citation type="submission" date="2018-07" db="EMBL/GenBank/DDBJ databases">
        <title>Comparative genomics of catfishes provides insights into carnivory and benthic adaptation.</title>
        <authorList>
            <person name="Zhang Y."/>
            <person name="Wang D."/>
            <person name="Peng Z."/>
            <person name="Zheng S."/>
            <person name="Shao F."/>
            <person name="Tao W."/>
        </authorList>
    </citation>
    <scope>NUCLEOTIDE SEQUENCE</scope>
    <source>
        <strain evidence="5">Chongqing</strain>
    </source>
</reference>
<feature type="compositionally biased region" description="Polar residues" evidence="3">
    <location>
        <begin position="10"/>
        <end position="25"/>
    </location>
</feature>
<dbReference type="GO" id="GO:0005524">
    <property type="term" value="F:ATP binding"/>
    <property type="evidence" value="ECO:0007669"/>
    <property type="project" value="UniProtKB-KW"/>
</dbReference>
<feature type="compositionally biased region" description="Basic and acidic residues" evidence="3">
    <location>
        <begin position="28"/>
        <end position="59"/>
    </location>
</feature>
<accession>A0AAD5FV85</accession>
<dbReference type="Pfam" id="PF00005">
    <property type="entry name" value="ABC_tran"/>
    <property type="match status" value="1"/>
</dbReference>
<dbReference type="SUPFAM" id="SSF52540">
    <property type="entry name" value="P-loop containing nucleoside triphosphate hydrolases"/>
    <property type="match status" value="1"/>
</dbReference>
<keyword evidence="5" id="KW-0547">Nucleotide-binding</keyword>
<gene>
    <name evidence="5" type="ORF">C0J50_10533</name>
</gene>
<dbReference type="InterPro" id="IPR026082">
    <property type="entry name" value="ABCA"/>
</dbReference>
<feature type="region of interest" description="Disordered" evidence="3">
    <location>
        <begin position="1"/>
        <end position="68"/>
    </location>
</feature>
<evidence type="ECO:0000313" key="6">
    <source>
        <dbReference type="Proteomes" id="UP001205998"/>
    </source>
</evidence>
<dbReference type="EMBL" id="MU539005">
    <property type="protein sequence ID" value="KAI5629082.1"/>
    <property type="molecule type" value="Genomic_DNA"/>
</dbReference>
<feature type="domain" description="ABC transporter" evidence="4">
    <location>
        <begin position="95"/>
        <end position="164"/>
    </location>
</feature>
<dbReference type="InterPro" id="IPR003439">
    <property type="entry name" value="ABC_transporter-like_ATP-bd"/>
</dbReference>